<comment type="caution">
    <text evidence="2">The sequence shown here is derived from an EMBL/GenBank/DDBJ whole genome shotgun (WGS) entry which is preliminary data.</text>
</comment>
<evidence type="ECO:0000313" key="4">
    <source>
        <dbReference type="Proteomes" id="UP001642409"/>
    </source>
</evidence>
<evidence type="ECO:0000256" key="1">
    <source>
        <dbReference type="SAM" id="MobiDB-lite"/>
    </source>
</evidence>
<dbReference type="AlphaFoldDB" id="A0AA86UBM2"/>
<gene>
    <name evidence="2" type="ORF">HINF_LOCUS32492</name>
    <name evidence="3" type="ORF">HINF_LOCUS43572</name>
</gene>
<organism evidence="2">
    <name type="scientific">Hexamita inflata</name>
    <dbReference type="NCBI Taxonomy" id="28002"/>
    <lineage>
        <taxon>Eukaryota</taxon>
        <taxon>Metamonada</taxon>
        <taxon>Diplomonadida</taxon>
        <taxon>Hexamitidae</taxon>
        <taxon>Hexamitinae</taxon>
        <taxon>Hexamita</taxon>
    </lineage>
</organism>
<sequence length="119" mass="14029">MSDISVTVNMKQPRKLNTLRMEANAQQQSLLKVKVEAKFQFAEYTVHAAQMRNAMHTGPNGRKIRVRESREIRRELSHEERFVEHKDYVAYNRNQQHKNIKDPVETHPTLGHRLTTSKH</sequence>
<evidence type="ECO:0000313" key="2">
    <source>
        <dbReference type="EMBL" id="CAI9944847.1"/>
    </source>
</evidence>
<reference evidence="3 4" key="2">
    <citation type="submission" date="2024-07" db="EMBL/GenBank/DDBJ databases">
        <authorList>
            <person name="Akdeniz Z."/>
        </authorList>
    </citation>
    <scope>NUCLEOTIDE SEQUENCE [LARGE SCALE GENOMIC DNA]</scope>
</reference>
<protein>
    <submittedName>
        <fullName evidence="3">Hypothetical_protein</fullName>
    </submittedName>
</protein>
<reference evidence="2" key="1">
    <citation type="submission" date="2023-06" db="EMBL/GenBank/DDBJ databases">
        <authorList>
            <person name="Kurt Z."/>
        </authorList>
    </citation>
    <scope>NUCLEOTIDE SEQUENCE</scope>
</reference>
<accession>A0AA86UBM2</accession>
<name>A0AA86UBM2_9EUKA</name>
<evidence type="ECO:0000313" key="3">
    <source>
        <dbReference type="EMBL" id="CAL6049786.1"/>
    </source>
</evidence>
<dbReference type="Proteomes" id="UP001642409">
    <property type="component" value="Unassembled WGS sequence"/>
</dbReference>
<proteinExistence type="predicted"/>
<dbReference type="EMBL" id="CATOUU010000735">
    <property type="protein sequence ID" value="CAI9944847.1"/>
    <property type="molecule type" value="Genomic_DNA"/>
</dbReference>
<dbReference type="EMBL" id="CAXDID020000182">
    <property type="protein sequence ID" value="CAL6049786.1"/>
    <property type="molecule type" value="Genomic_DNA"/>
</dbReference>
<keyword evidence="4" id="KW-1185">Reference proteome</keyword>
<feature type="region of interest" description="Disordered" evidence="1">
    <location>
        <begin position="94"/>
        <end position="119"/>
    </location>
</feature>